<protein>
    <submittedName>
        <fullName evidence="4">Helical backbone metal receptor</fullName>
    </submittedName>
</protein>
<dbReference type="Pfam" id="PF01497">
    <property type="entry name" value="Peripla_BP_2"/>
    <property type="match status" value="1"/>
</dbReference>
<evidence type="ECO:0000259" key="3">
    <source>
        <dbReference type="PROSITE" id="PS50983"/>
    </source>
</evidence>
<dbReference type="Gene3D" id="3.40.50.1980">
    <property type="entry name" value="Nitrogenase molybdenum iron protein domain"/>
    <property type="match status" value="2"/>
</dbReference>
<evidence type="ECO:0000256" key="2">
    <source>
        <dbReference type="SAM" id="SignalP"/>
    </source>
</evidence>
<keyword evidence="1 2" id="KW-0732">Signal</keyword>
<dbReference type="NCBIfam" id="NF038402">
    <property type="entry name" value="TroA_like"/>
    <property type="match status" value="1"/>
</dbReference>
<dbReference type="PANTHER" id="PTHR30535">
    <property type="entry name" value="VITAMIN B12-BINDING PROTEIN"/>
    <property type="match status" value="1"/>
</dbReference>
<dbReference type="AlphaFoldDB" id="A0AAW9QIT7"/>
<feature type="chain" id="PRO_5043891908" evidence="2">
    <location>
        <begin position="34"/>
        <end position="302"/>
    </location>
</feature>
<keyword evidence="4" id="KW-0675">Receptor</keyword>
<dbReference type="PROSITE" id="PS50983">
    <property type="entry name" value="FE_B12_PBP"/>
    <property type="match status" value="1"/>
</dbReference>
<dbReference type="GO" id="GO:0071281">
    <property type="term" value="P:cellular response to iron ion"/>
    <property type="evidence" value="ECO:0007669"/>
    <property type="project" value="TreeGrafter"/>
</dbReference>
<dbReference type="InterPro" id="IPR054828">
    <property type="entry name" value="Vit_B12_bind_prot"/>
</dbReference>
<dbReference type="InterPro" id="IPR002491">
    <property type="entry name" value="ABC_transptr_periplasmic_BD"/>
</dbReference>
<dbReference type="SUPFAM" id="SSF53807">
    <property type="entry name" value="Helical backbone' metal receptor"/>
    <property type="match status" value="1"/>
</dbReference>
<feature type="signal peptide" evidence="2">
    <location>
        <begin position="1"/>
        <end position="33"/>
    </location>
</feature>
<evidence type="ECO:0000313" key="4">
    <source>
        <dbReference type="EMBL" id="MEF7615539.1"/>
    </source>
</evidence>
<evidence type="ECO:0000256" key="1">
    <source>
        <dbReference type="ARBA" id="ARBA00022729"/>
    </source>
</evidence>
<accession>A0AAW9QIT7</accession>
<dbReference type="InterPro" id="IPR050902">
    <property type="entry name" value="ABC_Transporter_SBP"/>
</dbReference>
<feature type="domain" description="Fe/B12 periplasmic-binding" evidence="3">
    <location>
        <begin position="52"/>
        <end position="302"/>
    </location>
</feature>
<dbReference type="EMBL" id="JAZIBG010000036">
    <property type="protein sequence ID" value="MEF7615539.1"/>
    <property type="molecule type" value="Genomic_DNA"/>
</dbReference>
<reference evidence="4 5" key="1">
    <citation type="submission" date="2024-02" db="EMBL/GenBank/DDBJ databases">
        <title>Genome sequence of Aquincola sp. MAHUQ-54.</title>
        <authorList>
            <person name="Huq M.A."/>
        </authorList>
    </citation>
    <scope>NUCLEOTIDE SEQUENCE [LARGE SCALE GENOMIC DNA]</scope>
    <source>
        <strain evidence="4 5">MAHUQ-54</strain>
    </source>
</reference>
<keyword evidence="5" id="KW-1185">Reference proteome</keyword>
<sequence>MTGSPQPRRAGVRRGPARLAAALALLVAAQALAADVVDDLGRRFRFEAPVQRIVSLLPSLTETVCVLDACGRLVGVDRFSNWPAAVHGVPQVGGLEDAQIERIVTLWPDVVLAGSSSRAIDRLESLGLRVVVLEPRTHADTRRTLEAVAQLLGRPGAGEALWRQIDARIDAAAARVPPALRGQRVYFEVGGGPYAAGEVSFVGETLRRLSLGNIVPAALGPFPKLNPEFILRARPDIAMAPQSSIDEMSARPGWSTLPMVAARRWCGFDAAGYDVLVRAGPRLGEAAERMADCLQALGRKTP</sequence>
<comment type="caution">
    <text evidence="4">The sequence shown here is derived from an EMBL/GenBank/DDBJ whole genome shotgun (WGS) entry which is preliminary data.</text>
</comment>
<gene>
    <name evidence="4" type="ORF">V4F39_16615</name>
</gene>
<dbReference type="RefSeq" id="WP_332290825.1">
    <property type="nucleotide sequence ID" value="NZ_JAZIBG010000036.1"/>
</dbReference>
<dbReference type="Proteomes" id="UP001336250">
    <property type="component" value="Unassembled WGS sequence"/>
</dbReference>
<evidence type="ECO:0000313" key="5">
    <source>
        <dbReference type="Proteomes" id="UP001336250"/>
    </source>
</evidence>
<organism evidence="4 5">
    <name type="scientific">Aquincola agrisoli</name>
    <dbReference type="NCBI Taxonomy" id="3119538"/>
    <lineage>
        <taxon>Bacteria</taxon>
        <taxon>Pseudomonadati</taxon>
        <taxon>Pseudomonadota</taxon>
        <taxon>Betaproteobacteria</taxon>
        <taxon>Burkholderiales</taxon>
        <taxon>Sphaerotilaceae</taxon>
        <taxon>Aquincola</taxon>
    </lineage>
</organism>
<dbReference type="PANTHER" id="PTHR30535:SF34">
    <property type="entry name" value="MOLYBDATE-BINDING PROTEIN MOLA"/>
    <property type="match status" value="1"/>
</dbReference>
<name>A0AAW9QIT7_9BURK</name>
<proteinExistence type="predicted"/>